<reference evidence="5 6" key="1">
    <citation type="submission" date="2024-03" db="EMBL/GenBank/DDBJ databases">
        <title>High-quality draft genome sequence of Oceanobacter sp. wDCs-4.</title>
        <authorList>
            <person name="Dong C."/>
        </authorList>
    </citation>
    <scope>NUCLEOTIDE SEQUENCE [LARGE SCALE GENOMIC DNA]</scope>
    <source>
        <strain evidence="6">wDCs-4</strain>
    </source>
</reference>
<protein>
    <submittedName>
        <fullName evidence="5">RimK family protein</fullName>
    </submittedName>
</protein>
<keyword evidence="3" id="KW-0175">Coiled coil</keyword>
<dbReference type="EMBL" id="JBBKTX010000010">
    <property type="protein sequence ID" value="MFK4752647.1"/>
    <property type="molecule type" value="Genomic_DNA"/>
</dbReference>
<evidence type="ECO:0000313" key="5">
    <source>
        <dbReference type="EMBL" id="MFK4752647.1"/>
    </source>
</evidence>
<dbReference type="InterPro" id="IPR025839">
    <property type="entry name" value="RLAN_dom"/>
</dbReference>
<evidence type="ECO:0000256" key="1">
    <source>
        <dbReference type="ARBA" id="ARBA00023211"/>
    </source>
</evidence>
<dbReference type="InterPro" id="IPR013651">
    <property type="entry name" value="ATP-grasp_RimK-type"/>
</dbReference>
<dbReference type="RefSeq" id="WP_416205852.1">
    <property type="nucleotide sequence ID" value="NZ_JBBKTX010000010.1"/>
</dbReference>
<keyword evidence="2" id="KW-0547">Nucleotide-binding</keyword>
<dbReference type="InterPro" id="IPR013815">
    <property type="entry name" value="ATP_grasp_subdomain_1"/>
</dbReference>
<name>A0ABW8NIC8_9GAMM</name>
<proteinExistence type="predicted"/>
<accession>A0ABW8NIC8</accession>
<evidence type="ECO:0000259" key="4">
    <source>
        <dbReference type="PROSITE" id="PS50975"/>
    </source>
</evidence>
<evidence type="ECO:0000313" key="6">
    <source>
        <dbReference type="Proteomes" id="UP001620597"/>
    </source>
</evidence>
<dbReference type="Pfam" id="PF08443">
    <property type="entry name" value="RimK"/>
    <property type="match status" value="1"/>
</dbReference>
<keyword evidence="2" id="KW-0067">ATP-binding</keyword>
<dbReference type="Gene3D" id="3.30.470.20">
    <property type="entry name" value="ATP-grasp fold, B domain"/>
    <property type="match status" value="1"/>
</dbReference>
<dbReference type="PANTHER" id="PTHR21621">
    <property type="entry name" value="RIBOSOMAL PROTEIN S6 MODIFICATION PROTEIN"/>
    <property type="match status" value="1"/>
</dbReference>
<gene>
    <name evidence="5" type="ORF">WG929_09545</name>
</gene>
<dbReference type="Pfam" id="PF14401">
    <property type="entry name" value="RLAN"/>
    <property type="match status" value="1"/>
</dbReference>
<dbReference type="InterPro" id="IPR011761">
    <property type="entry name" value="ATP-grasp"/>
</dbReference>
<dbReference type="Gene3D" id="3.30.1490.20">
    <property type="entry name" value="ATP-grasp fold, A domain"/>
    <property type="match status" value="1"/>
</dbReference>
<organism evidence="5 6">
    <name type="scientific">Oceanobacter antarcticus</name>
    <dbReference type="NCBI Taxonomy" id="3133425"/>
    <lineage>
        <taxon>Bacteria</taxon>
        <taxon>Pseudomonadati</taxon>
        <taxon>Pseudomonadota</taxon>
        <taxon>Gammaproteobacteria</taxon>
        <taxon>Oceanospirillales</taxon>
        <taxon>Oceanospirillaceae</taxon>
        <taxon>Oceanobacter</taxon>
    </lineage>
</organism>
<feature type="domain" description="ATP-grasp" evidence="4">
    <location>
        <begin position="290"/>
        <end position="483"/>
    </location>
</feature>
<evidence type="ECO:0000256" key="2">
    <source>
        <dbReference type="PROSITE-ProRule" id="PRU00409"/>
    </source>
</evidence>
<keyword evidence="6" id="KW-1185">Reference proteome</keyword>
<dbReference type="Proteomes" id="UP001620597">
    <property type="component" value="Unassembled WGS sequence"/>
</dbReference>
<keyword evidence="1" id="KW-0464">Manganese</keyword>
<sequence>MPAYYVVVDDLNDWAPYFPSKDVISFDQYLALPTETSDNKVRVINCCRNSHALGRGYYASLLAEARGHHIIPSITVFNDVRRKALTSLQLEGLEQSIDKLARQLDDSGTELVFRLFFGRTPISALASLGKQLFERFAAPILEVRLRKQTSWTVDRIRVLALGDLKTEQDQTDFADAVDQYSNLLWRKPRTRKRYRFDLAMLVNPDEAMPPSDRNAIARFVRAGKRLGINVSLIGKKDYMRLPEYDGLFIRETTNIDHHTYRFAKKAEAEGLVVMDDPTSILRCTNKVYLADLLKTHRIGTPATRIISQQSEAVLQDLEQSLGFPMVLKTPDGAFSRGVIKVSDRKELETGLKQLRQKSALVLAQEYMFTDYDWRIGVLNNKPLFACRYFMVKDHWQIYQHHTGSVDSGGFETMPTYDVPRDVLDIALRATRLIGDGLYGVDIKQSGSRVVVIEVNDNPSIDSEVEDLSLGAALYHEIMAEFLRRMEDRHRG</sequence>
<evidence type="ECO:0000256" key="3">
    <source>
        <dbReference type="SAM" id="Coils"/>
    </source>
</evidence>
<comment type="caution">
    <text evidence="5">The sequence shown here is derived from an EMBL/GenBank/DDBJ whole genome shotgun (WGS) entry which is preliminary data.</text>
</comment>
<dbReference type="PANTHER" id="PTHR21621:SF0">
    <property type="entry name" value="BETA-CITRYLGLUTAMATE SYNTHASE B-RELATED"/>
    <property type="match status" value="1"/>
</dbReference>
<feature type="coiled-coil region" evidence="3">
    <location>
        <begin position="83"/>
        <end position="110"/>
    </location>
</feature>
<dbReference type="SUPFAM" id="SSF56059">
    <property type="entry name" value="Glutathione synthetase ATP-binding domain-like"/>
    <property type="match status" value="1"/>
</dbReference>
<dbReference type="PROSITE" id="PS50975">
    <property type="entry name" value="ATP_GRASP"/>
    <property type="match status" value="1"/>
</dbReference>